<name>B4FRA8_MAIZE</name>
<sequence>MYVSSKSVNDAALAAKGAPRPLGSSYCRRRMGRLLSLSPSSHQLRRRLLLAWQTLQPPWSSWRCQEWLPLVRPSLSRRLLHLARGRFRSPRKSLSARARWRQGRSPVCRRRPRPVKGVLGWRCCPRRSPRPRCHRRLPLLP</sequence>
<accession>B4FRA8</accession>
<organism evidence="1">
    <name type="scientific">Zea mays</name>
    <name type="common">Maize</name>
    <dbReference type="NCBI Taxonomy" id="4577"/>
    <lineage>
        <taxon>Eukaryota</taxon>
        <taxon>Viridiplantae</taxon>
        <taxon>Streptophyta</taxon>
        <taxon>Embryophyta</taxon>
        <taxon>Tracheophyta</taxon>
        <taxon>Spermatophyta</taxon>
        <taxon>Magnoliopsida</taxon>
        <taxon>Liliopsida</taxon>
        <taxon>Poales</taxon>
        <taxon>Poaceae</taxon>
        <taxon>PACMAD clade</taxon>
        <taxon>Panicoideae</taxon>
        <taxon>Andropogonodae</taxon>
        <taxon>Andropogoneae</taxon>
        <taxon>Tripsacinae</taxon>
        <taxon>Zea</taxon>
    </lineage>
</organism>
<dbReference type="AlphaFoldDB" id="B4FRA8"/>
<dbReference type="EMBL" id="BT065068">
    <property type="protein sequence ID" value="ACN30944.1"/>
    <property type="molecule type" value="mRNA"/>
</dbReference>
<evidence type="ECO:0000313" key="1">
    <source>
        <dbReference type="EMBL" id="ACF84651.1"/>
    </source>
</evidence>
<protein>
    <submittedName>
        <fullName evidence="1">Uncharacterized protein</fullName>
    </submittedName>
</protein>
<dbReference type="EMBL" id="BT039646">
    <property type="protein sequence ID" value="ACF84651.1"/>
    <property type="molecule type" value="mRNA"/>
</dbReference>
<reference evidence="1" key="1">
    <citation type="journal article" date="2009" name="PLoS Genet.">
        <title>Sequencing, mapping, and analysis of 27,455 maize full-length cDNAs.</title>
        <authorList>
            <person name="Soderlund C."/>
            <person name="Descour A."/>
            <person name="Kudrna D."/>
            <person name="Bomhoff M."/>
            <person name="Boyd L."/>
            <person name="Currie J."/>
            <person name="Angelova A."/>
            <person name="Collura K."/>
            <person name="Wissotski M."/>
            <person name="Ashley E."/>
            <person name="Morrow D."/>
            <person name="Fernandes J."/>
            <person name="Walbot V."/>
            <person name="Yu Y."/>
        </authorList>
    </citation>
    <scope>NUCLEOTIDE SEQUENCE</scope>
    <source>
        <strain evidence="1">B73</strain>
    </source>
</reference>
<proteinExistence type="evidence at transcript level"/>